<name>A0A8T0CBE3_9GAMM</name>
<accession>A0A8T0CBE3</accession>
<reference evidence="2 3" key="1">
    <citation type="journal article" date="2012" name="J. Bacteriol.">
        <title>Genome sequence of the cycloprodigiosin-producing bacterial strain Pseudoalteromonas rubra ATCC 29570(T).</title>
        <authorList>
            <person name="Xie B.B."/>
            <person name="Shu Y.L."/>
            <person name="Qin Q.L."/>
            <person name="Rong J.C."/>
            <person name="Zhang X.Y."/>
            <person name="Chen X.L."/>
            <person name="Zhou B.C."/>
            <person name="Zhang Y.Z."/>
        </authorList>
    </citation>
    <scope>NUCLEOTIDE SEQUENCE [LARGE SCALE GENOMIC DNA]</scope>
    <source>
        <strain evidence="2 3">DSM 6842</strain>
    </source>
</reference>
<feature type="transmembrane region" description="Helical" evidence="1">
    <location>
        <begin position="18"/>
        <end position="36"/>
    </location>
</feature>
<sequence>MNLMTGYLYSYYEQRNSVWQYDCVFFVIVSHLYFIAKYSKLVRQWPRISA</sequence>
<comment type="caution">
    <text evidence="2">The sequence shown here is derived from an EMBL/GenBank/DDBJ whole genome shotgun (WGS) entry which is preliminary data.</text>
</comment>
<dbReference type="AlphaFoldDB" id="A0A8T0CBE3"/>
<keyword evidence="1" id="KW-1133">Transmembrane helix</keyword>
<evidence type="ECO:0000256" key="1">
    <source>
        <dbReference type="SAM" id="Phobius"/>
    </source>
</evidence>
<dbReference type="GeneID" id="61356899"/>
<keyword evidence="1" id="KW-0472">Membrane</keyword>
<dbReference type="EMBL" id="AHCD03000027">
    <property type="protein sequence ID" value="KAF7788077.1"/>
    <property type="molecule type" value="Genomic_DNA"/>
</dbReference>
<protein>
    <submittedName>
        <fullName evidence="2">Uncharacterized protein</fullName>
    </submittedName>
</protein>
<evidence type="ECO:0000313" key="3">
    <source>
        <dbReference type="Proteomes" id="UP000016480"/>
    </source>
</evidence>
<proteinExistence type="predicted"/>
<evidence type="ECO:0000313" key="2">
    <source>
        <dbReference type="EMBL" id="KAF7788077.1"/>
    </source>
</evidence>
<keyword evidence="1" id="KW-0812">Transmembrane</keyword>
<gene>
    <name evidence="2" type="ORF">PRUB_a2644</name>
</gene>
<organism evidence="2 3">
    <name type="scientific">Pseudoalteromonas rubra</name>
    <dbReference type="NCBI Taxonomy" id="43658"/>
    <lineage>
        <taxon>Bacteria</taxon>
        <taxon>Pseudomonadati</taxon>
        <taxon>Pseudomonadota</taxon>
        <taxon>Gammaproteobacteria</taxon>
        <taxon>Alteromonadales</taxon>
        <taxon>Pseudoalteromonadaceae</taxon>
        <taxon>Pseudoalteromonas</taxon>
    </lineage>
</organism>
<dbReference type="Proteomes" id="UP000016480">
    <property type="component" value="Unassembled WGS sequence"/>
</dbReference>
<dbReference type="RefSeq" id="WP_155946391.1">
    <property type="nucleotide sequence ID" value="NZ_AHCD03000027.1"/>
</dbReference>